<comment type="caution">
    <text evidence="8">The sequence shown here is derived from an EMBL/GenBank/DDBJ whole genome shotgun (WGS) entry which is preliminary data.</text>
</comment>
<accession>A0A2R7YRE5</accession>
<evidence type="ECO:0000256" key="5">
    <source>
        <dbReference type="PROSITE-ProRule" id="PRU00169"/>
    </source>
</evidence>
<dbReference type="PROSITE" id="PS50110">
    <property type="entry name" value="RESPONSE_REGULATORY"/>
    <property type="match status" value="1"/>
</dbReference>
<organism evidence="8 9">
    <name type="scientific">Nocardioides currus</name>
    <dbReference type="NCBI Taxonomy" id="2133958"/>
    <lineage>
        <taxon>Bacteria</taxon>
        <taxon>Bacillati</taxon>
        <taxon>Actinomycetota</taxon>
        <taxon>Actinomycetes</taxon>
        <taxon>Propionibacteriales</taxon>
        <taxon>Nocardioidaceae</taxon>
        <taxon>Nocardioides</taxon>
    </lineage>
</organism>
<dbReference type="SMART" id="SM00421">
    <property type="entry name" value="HTH_LUXR"/>
    <property type="match status" value="1"/>
</dbReference>
<feature type="domain" description="HTH luxR-type" evidence="6">
    <location>
        <begin position="138"/>
        <end position="203"/>
    </location>
</feature>
<dbReference type="PROSITE" id="PS00622">
    <property type="entry name" value="HTH_LUXR_1"/>
    <property type="match status" value="1"/>
</dbReference>
<dbReference type="SUPFAM" id="SSF46894">
    <property type="entry name" value="C-terminal effector domain of the bipartite response regulators"/>
    <property type="match status" value="1"/>
</dbReference>
<protein>
    <submittedName>
        <fullName evidence="8">DNA-binding response regulator</fullName>
    </submittedName>
</protein>
<keyword evidence="9" id="KW-1185">Reference proteome</keyword>
<dbReference type="Pfam" id="PF00196">
    <property type="entry name" value="GerE"/>
    <property type="match status" value="1"/>
</dbReference>
<dbReference type="Gene3D" id="3.40.50.2300">
    <property type="match status" value="1"/>
</dbReference>
<dbReference type="Pfam" id="PF00072">
    <property type="entry name" value="Response_reg"/>
    <property type="match status" value="1"/>
</dbReference>
<keyword evidence="4" id="KW-0804">Transcription</keyword>
<dbReference type="PROSITE" id="PS50043">
    <property type="entry name" value="HTH_LUXR_2"/>
    <property type="match status" value="1"/>
</dbReference>
<dbReference type="GO" id="GO:0006355">
    <property type="term" value="P:regulation of DNA-templated transcription"/>
    <property type="evidence" value="ECO:0007669"/>
    <property type="project" value="InterPro"/>
</dbReference>
<evidence type="ECO:0000256" key="4">
    <source>
        <dbReference type="ARBA" id="ARBA00023163"/>
    </source>
</evidence>
<evidence type="ECO:0000256" key="2">
    <source>
        <dbReference type="ARBA" id="ARBA00023015"/>
    </source>
</evidence>
<sequence length="207" mass="22080">MTIKVVLVDDHAVLRSGLESLLAGEDDLEVVGTAADGAEALDVVRRTRPDVVLMDLQMPGTDGVTATRHLVAEGGVDVLVLTSFSDADRIVAALDAGAVGYLLKDADPDEVIEGVRAVSRGESPLHPRAARQLLGARRSRPEVDLTPREIEVLVLVRQGLANKQIARRLGISERTVKAHLTSVFARIGVADRTQAALWAERTGLGES</sequence>
<dbReference type="Proteomes" id="UP000244867">
    <property type="component" value="Unassembled WGS sequence"/>
</dbReference>
<dbReference type="InterPro" id="IPR039420">
    <property type="entry name" value="WalR-like"/>
</dbReference>
<evidence type="ECO:0000256" key="3">
    <source>
        <dbReference type="ARBA" id="ARBA00023125"/>
    </source>
</evidence>
<evidence type="ECO:0000313" key="8">
    <source>
        <dbReference type="EMBL" id="PUA78980.1"/>
    </source>
</evidence>
<reference evidence="8 9" key="1">
    <citation type="submission" date="2018-03" db="EMBL/GenBank/DDBJ databases">
        <authorList>
            <person name="Keele B.F."/>
        </authorList>
    </citation>
    <scope>NUCLEOTIDE SEQUENCE [LARGE SCALE GENOMIC DNA]</scope>
    <source>
        <strain evidence="8 9">IB-3</strain>
    </source>
</reference>
<dbReference type="GO" id="GO:0000160">
    <property type="term" value="P:phosphorelay signal transduction system"/>
    <property type="evidence" value="ECO:0007669"/>
    <property type="project" value="InterPro"/>
</dbReference>
<dbReference type="InterPro" id="IPR011006">
    <property type="entry name" value="CheY-like_superfamily"/>
</dbReference>
<name>A0A2R7YRE5_9ACTN</name>
<dbReference type="InterPro" id="IPR001789">
    <property type="entry name" value="Sig_transdc_resp-reg_receiver"/>
</dbReference>
<feature type="modified residue" description="4-aspartylphosphate" evidence="5">
    <location>
        <position position="55"/>
    </location>
</feature>
<dbReference type="InterPro" id="IPR000792">
    <property type="entry name" value="Tscrpt_reg_LuxR_C"/>
</dbReference>
<dbReference type="EMBL" id="PYXZ01000013">
    <property type="protein sequence ID" value="PUA78980.1"/>
    <property type="molecule type" value="Genomic_DNA"/>
</dbReference>
<feature type="domain" description="Response regulatory" evidence="7">
    <location>
        <begin position="4"/>
        <end position="119"/>
    </location>
</feature>
<evidence type="ECO:0000256" key="1">
    <source>
        <dbReference type="ARBA" id="ARBA00022553"/>
    </source>
</evidence>
<dbReference type="GO" id="GO:0003677">
    <property type="term" value="F:DNA binding"/>
    <property type="evidence" value="ECO:0007669"/>
    <property type="project" value="UniProtKB-KW"/>
</dbReference>
<evidence type="ECO:0000259" key="7">
    <source>
        <dbReference type="PROSITE" id="PS50110"/>
    </source>
</evidence>
<dbReference type="SUPFAM" id="SSF52172">
    <property type="entry name" value="CheY-like"/>
    <property type="match status" value="1"/>
</dbReference>
<evidence type="ECO:0000313" key="9">
    <source>
        <dbReference type="Proteomes" id="UP000244867"/>
    </source>
</evidence>
<keyword evidence="1 5" id="KW-0597">Phosphoprotein</keyword>
<keyword evidence="2" id="KW-0805">Transcription regulation</keyword>
<gene>
    <name evidence="8" type="ORF">C7S10_21095</name>
</gene>
<dbReference type="OrthoDB" id="9808843at2"/>
<dbReference type="FunFam" id="1.10.10.10:FF:000153">
    <property type="entry name" value="LuxR family transcriptional regulator"/>
    <property type="match status" value="1"/>
</dbReference>
<dbReference type="PRINTS" id="PR00038">
    <property type="entry name" value="HTHLUXR"/>
</dbReference>
<proteinExistence type="predicted"/>
<dbReference type="InterPro" id="IPR016032">
    <property type="entry name" value="Sig_transdc_resp-reg_C-effctor"/>
</dbReference>
<dbReference type="RefSeq" id="WP_108346758.1">
    <property type="nucleotide sequence ID" value="NZ_PYXZ01000013.1"/>
</dbReference>
<dbReference type="CDD" id="cd06170">
    <property type="entry name" value="LuxR_C_like"/>
    <property type="match status" value="1"/>
</dbReference>
<dbReference type="SMART" id="SM00448">
    <property type="entry name" value="REC"/>
    <property type="match status" value="1"/>
</dbReference>
<evidence type="ECO:0000259" key="6">
    <source>
        <dbReference type="PROSITE" id="PS50043"/>
    </source>
</evidence>
<keyword evidence="3 8" id="KW-0238">DNA-binding</keyword>
<dbReference type="PANTHER" id="PTHR43214:SF43">
    <property type="entry name" value="TWO-COMPONENT RESPONSE REGULATOR"/>
    <property type="match status" value="1"/>
</dbReference>
<dbReference type="AlphaFoldDB" id="A0A2R7YRE5"/>
<dbReference type="CDD" id="cd17535">
    <property type="entry name" value="REC_NarL-like"/>
    <property type="match status" value="1"/>
</dbReference>
<dbReference type="InterPro" id="IPR058245">
    <property type="entry name" value="NreC/VraR/RcsB-like_REC"/>
</dbReference>
<dbReference type="PANTHER" id="PTHR43214">
    <property type="entry name" value="TWO-COMPONENT RESPONSE REGULATOR"/>
    <property type="match status" value="1"/>
</dbReference>